<protein>
    <submittedName>
        <fullName evidence="2">Uncharacterized protein</fullName>
    </submittedName>
</protein>
<gene>
    <name evidence="2" type="ORF">C8J28_12833</name>
</gene>
<feature type="region of interest" description="Disordered" evidence="1">
    <location>
        <begin position="52"/>
        <end position="77"/>
    </location>
</feature>
<comment type="caution">
    <text evidence="2">The sequence shown here is derived from an EMBL/GenBank/DDBJ whole genome shotgun (WGS) entry which is preliminary data.</text>
</comment>
<dbReference type="RefSeq" id="WP_181318571.1">
    <property type="nucleotide sequence ID" value="NZ_QAOT01000028.1"/>
</dbReference>
<keyword evidence="3" id="KW-1185">Reference proteome</keyword>
<dbReference type="EMBL" id="QAOT01000028">
    <property type="protein sequence ID" value="PTR11172.1"/>
    <property type="molecule type" value="Genomic_DNA"/>
</dbReference>
<evidence type="ECO:0000313" key="3">
    <source>
        <dbReference type="Proteomes" id="UP000244060"/>
    </source>
</evidence>
<name>A0A2T5JSG6_9RHOB</name>
<accession>A0A2T5JSG6</accession>
<dbReference type="AlphaFoldDB" id="A0A2T5JSG6"/>
<reference evidence="2 3" key="1">
    <citation type="submission" date="2018-04" db="EMBL/GenBank/DDBJ databases">
        <title>Genomic Encyclopedia of Type Strains, Phase III (KMG-III): the genomes of soil and plant-associated and newly described type strains.</title>
        <authorList>
            <person name="Whitman W."/>
        </authorList>
    </citation>
    <scope>NUCLEOTIDE SEQUENCE [LARGE SCALE GENOMIC DNA]</scope>
    <source>
        <strain evidence="2 3">KA25</strain>
    </source>
</reference>
<evidence type="ECO:0000256" key="1">
    <source>
        <dbReference type="SAM" id="MobiDB-lite"/>
    </source>
</evidence>
<proteinExistence type="predicted"/>
<sequence length="77" mass="8745">MIYLADDSKLILKSYSATTKGPRSTIRIEIETEDTYELGFLLRELRQVQDQQRSKGQAVKAAKGRRLLALPKPEGRP</sequence>
<evidence type="ECO:0000313" key="2">
    <source>
        <dbReference type="EMBL" id="PTR11172.1"/>
    </source>
</evidence>
<organism evidence="2 3">
    <name type="scientific">Cereibacter azotoformans</name>
    <dbReference type="NCBI Taxonomy" id="43057"/>
    <lineage>
        <taxon>Bacteria</taxon>
        <taxon>Pseudomonadati</taxon>
        <taxon>Pseudomonadota</taxon>
        <taxon>Alphaproteobacteria</taxon>
        <taxon>Rhodobacterales</taxon>
        <taxon>Paracoccaceae</taxon>
        <taxon>Cereibacter</taxon>
    </lineage>
</organism>
<dbReference type="Proteomes" id="UP000244060">
    <property type="component" value="Unassembled WGS sequence"/>
</dbReference>